<keyword evidence="1" id="KW-0472">Membrane</keyword>
<organism evidence="2 3">
    <name type="scientific">Ulvibacter antarcticus</name>
    <dbReference type="NCBI Taxonomy" id="442714"/>
    <lineage>
        <taxon>Bacteria</taxon>
        <taxon>Pseudomonadati</taxon>
        <taxon>Bacteroidota</taxon>
        <taxon>Flavobacteriia</taxon>
        <taxon>Flavobacteriales</taxon>
        <taxon>Flavobacteriaceae</taxon>
        <taxon>Ulvibacter</taxon>
    </lineage>
</organism>
<name>A0A3L9Z4G9_9FLAO</name>
<dbReference type="EMBL" id="REFC01000001">
    <property type="protein sequence ID" value="RMA67716.1"/>
    <property type="molecule type" value="Genomic_DNA"/>
</dbReference>
<reference evidence="2 3" key="1">
    <citation type="submission" date="2018-10" db="EMBL/GenBank/DDBJ databases">
        <title>Genomic Encyclopedia of Archaeal and Bacterial Type Strains, Phase II (KMG-II): from individual species to whole genera.</title>
        <authorList>
            <person name="Goeker M."/>
        </authorList>
    </citation>
    <scope>NUCLEOTIDE SEQUENCE [LARGE SCALE GENOMIC DNA]</scope>
    <source>
        <strain evidence="2 3">DSM 23424</strain>
    </source>
</reference>
<dbReference type="Proteomes" id="UP000271339">
    <property type="component" value="Unassembled WGS sequence"/>
</dbReference>
<keyword evidence="3" id="KW-1185">Reference proteome</keyword>
<gene>
    <name evidence="2" type="ORF">BXY75_0026</name>
</gene>
<evidence type="ECO:0000256" key="1">
    <source>
        <dbReference type="SAM" id="Phobius"/>
    </source>
</evidence>
<accession>A0A3L9Z4G9</accession>
<feature type="transmembrane region" description="Helical" evidence="1">
    <location>
        <begin position="118"/>
        <end position="139"/>
    </location>
</feature>
<evidence type="ECO:0000313" key="3">
    <source>
        <dbReference type="Proteomes" id="UP000271339"/>
    </source>
</evidence>
<sequence length="249" mass="29145">MYNCVYENMALQKIEFKLLLLVKIMIRRNIPNTLAFLSLTQLRRIEPKRNLVAVAASGRTLRQAQQTLYKPVTHNLETELKRQPLEYNYDNYQKINWSIFIITILGIIIFLLQLKMKLLILGSIVLLCLIIFYSIILMFSKNGLAAKNNDLYKADFFSDKLIFKRKVKLSDNPNFSILKLRKRQKVVFSVASTDASYGLINYDIFLLNEKHTKKKYVMSLRNEMISKKASEFISMNSNLKFEIYSPDFS</sequence>
<dbReference type="AlphaFoldDB" id="A0A3L9Z4G9"/>
<keyword evidence="1" id="KW-0812">Transmembrane</keyword>
<proteinExistence type="predicted"/>
<evidence type="ECO:0000313" key="2">
    <source>
        <dbReference type="EMBL" id="RMA67716.1"/>
    </source>
</evidence>
<feature type="transmembrane region" description="Helical" evidence="1">
    <location>
        <begin position="95"/>
        <end position="112"/>
    </location>
</feature>
<comment type="caution">
    <text evidence="2">The sequence shown here is derived from an EMBL/GenBank/DDBJ whole genome shotgun (WGS) entry which is preliminary data.</text>
</comment>
<keyword evidence="1" id="KW-1133">Transmembrane helix</keyword>
<protein>
    <submittedName>
        <fullName evidence="2">Uncharacterized protein</fullName>
    </submittedName>
</protein>